<feature type="region of interest" description="Disordered" evidence="1">
    <location>
        <begin position="45"/>
        <end position="68"/>
    </location>
</feature>
<dbReference type="EMBL" id="JTDL01000079">
    <property type="protein sequence ID" value="KHL04465.1"/>
    <property type="molecule type" value="Genomic_DNA"/>
</dbReference>
<proteinExistence type="predicted"/>
<gene>
    <name evidence="2" type="ORF">LK10_05425</name>
</gene>
<comment type="caution">
    <text evidence="2">The sequence shown here is derived from an EMBL/GenBank/DDBJ whole genome shotgun (WGS) entry which is preliminary data.</text>
</comment>
<evidence type="ECO:0000256" key="1">
    <source>
        <dbReference type="SAM" id="MobiDB-lite"/>
    </source>
</evidence>
<evidence type="ECO:0000313" key="2">
    <source>
        <dbReference type="EMBL" id="KHL04465.1"/>
    </source>
</evidence>
<dbReference type="AlphaFoldDB" id="A0A0B2ALF4"/>
<accession>A0A0B2ALF4</accession>
<sequence length="103" mass="11054">MWITWCGFVARLSERSTASYEGPRPVQIAVALREGRTVYKGRLRVGPPRVRSSGKADGPATRIHDGGARPRENYATAATVGAGVGSSEVWNLASTQRESTKAP</sequence>
<name>A0A0B2ALF4_9MICC</name>
<organism evidence="2 3">
    <name type="scientific">Sinomonas humi</name>
    <dbReference type="NCBI Taxonomy" id="1338436"/>
    <lineage>
        <taxon>Bacteria</taxon>
        <taxon>Bacillati</taxon>
        <taxon>Actinomycetota</taxon>
        <taxon>Actinomycetes</taxon>
        <taxon>Micrococcales</taxon>
        <taxon>Micrococcaceae</taxon>
        <taxon>Sinomonas</taxon>
    </lineage>
</organism>
<dbReference type="Proteomes" id="UP000030982">
    <property type="component" value="Unassembled WGS sequence"/>
</dbReference>
<keyword evidence="3" id="KW-1185">Reference proteome</keyword>
<protein>
    <submittedName>
        <fullName evidence="2">Uncharacterized protein</fullName>
    </submittedName>
</protein>
<evidence type="ECO:0000313" key="3">
    <source>
        <dbReference type="Proteomes" id="UP000030982"/>
    </source>
</evidence>
<reference evidence="2 3" key="1">
    <citation type="submission" date="2014-09" db="EMBL/GenBank/DDBJ databases">
        <title>Genome sequence of Sinomonas sp. MUSC 117.</title>
        <authorList>
            <person name="Lee L.-H."/>
        </authorList>
    </citation>
    <scope>NUCLEOTIDE SEQUENCE [LARGE SCALE GENOMIC DNA]</scope>
    <source>
        <strain evidence="2 3">MUSC 117</strain>
    </source>
</reference>